<accession>A0ABU1ABW6</accession>
<reference evidence="2 3" key="1">
    <citation type="journal article" date="2023" name="Int. J. Syst. Evol. Microbiol.">
        <title>Lactiplantibacillus brownii sp. nov., a novel psychrotolerant species isolated from sauerkraut.</title>
        <authorList>
            <person name="Heng Y.C."/>
            <person name="Silvaraju S."/>
            <person name="Lee J.K.Y."/>
            <person name="Kittelmann S."/>
        </authorList>
    </citation>
    <scope>NUCLEOTIDE SEQUENCE [LARGE SCALE GENOMIC DNA]</scope>
    <source>
        <strain evidence="2 3">WILCCON 0030</strain>
    </source>
</reference>
<comment type="caution">
    <text evidence="2">The sequence shown here is derived from an EMBL/GenBank/DDBJ whole genome shotgun (WGS) entry which is preliminary data.</text>
</comment>
<name>A0ABU1ABW6_9LACO</name>
<evidence type="ECO:0000313" key="2">
    <source>
        <dbReference type="EMBL" id="MDQ7937863.1"/>
    </source>
</evidence>
<keyword evidence="3" id="KW-1185">Reference proteome</keyword>
<protein>
    <submittedName>
        <fullName evidence="2">Uncharacterized protein</fullName>
    </submittedName>
</protein>
<dbReference type="Proteomes" id="UP001227831">
    <property type="component" value="Unassembled WGS sequence"/>
</dbReference>
<dbReference type="RefSeq" id="WP_308703580.1">
    <property type="nucleotide sequence ID" value="NZ_AP027463.1"/>
</dbReference>
<dbReference type="Gene3D" id="1.20.1440.50">
    <property type="entry name" value="Ta0600-like"/>
    <property type="match status" value="1"/>
</dbReference>
<proteinExistence type="predicted"/>
<keyword evidence="1" id="KW-0079">Bacteriocin immunity</keyword>
<evidence type="ECO:0000313" key="3">
    <source>
        <dbReference type="Proteomes" id="UP001227831"/>
    </source>
</evidence>
<gene>
    <name evidence="2" type="ORF">RA086_09615</name>
</gene>
<dbReference type="InterPro" id="IPR023130">
    <property type="entry name" value="Ta0600-like_sf"/>
</dbReference>
<organism evidence="2 3">
    <name type="scientific">Lactiplantibacillus brownii</name>
    <dbReference type="NCBI Taxonomy" id="3069269"/>
    <lineage>
        <taxon>Bacteria</taxon>
        <taxon>Bacillati</taxon>
        <taxon>Bacillota</taxon>
        <taxon>Bacilli</taxon>
        <taxon>Lactobacillales</taxon>
        <taxon>Lactobacillaceae</taxon>
        <taxon>Lactiplantibacillus</taxon>
    </lineage>
</organism>
<sequence>MAKAKLRFKAEQSARLRSQLMLASANLEIRQEPVLRRLVRRAGHRLQLTGDSAAVARQIGVDLGYYLFCHEYEMPRAAYDLLAVAQLVATEPIKPGRVVTLRTGRNKPPKN</sequence>
<dbReference type="EMBL" id="JAVCWF010000001">
    <property type="protein sequence ID" value="MDQ7937863.1"/>
    <property type="molecule type" value="Genomic_DNA"/>
</dbReference>
<evidence type="ECO:0000256" key="1">
    <source>
        <dbReference type="ARBA" id="ARBA00023025"/>
    </source>
</evidence>
<dbReference type="SUPFAM" id="SSF109797">
    <property type="entry name" value="Bacteriocin immunity protein-like"/>
    <property type="match status" value="1"/>
</dbReference>